<name>A0A0J8RPU4_COCIT</name>
<dbReference type="Proteomes" id="UP000054563">
    <property type="component" value="Unassembled WGS sequence"/>
</dbReference>
<organism evidence="1 2">
    <name type="scientific">Coccidioides immitis H538.4</name>
    <dbReference type="NCBI Taxonomy" id="396776"/>
    <lineage>
        <taxon>Eukaryota</taxon>
        <taxon>Fungi</taxon>
        <taxon>Dikarya</taxon>
        <taxon>Ascomycota</taxon>
        <taxon>Pezizomycotina</taxon>
        <taxon>Eurotiomycetes</taxon>
        <taxon>Eurotiomycetidae</taxon>
        <taxon>Onygenales</taxon>
        <taxon>Onygenaceae</taxon>
        <taxon>Coccidioides</taxon>
    </lineage>
</organism>
<evidence type="ECO:0000313" key="1">
    <source>
        <dbReference type="EMBL" id="KMU86847.1"/>
    </source>
</evidence>
<gene>
    <name evidence="1" type="ORF">CIHG_04636</name>
</gene>
<dbReference type="eggNOG" id="ENOG502SX45">
    <property type="taxonomic scope" value="Eukaryota"/>
</dbReference>
<proteinExistence type="predicted"/>
<reference evidence="2" key="1">
    <citation type="journal article" date="2010" name="Genome Res.">
        <title>Population genomic sequencing of Coccidioides fungi reveals recent hybridization and transposon control.</title>
        <authorList>
            <person name="Neafsey D.E."/>
            <person name="Barker B.M."/>
            <person name="Sharpton T.J."/>
            <person name="Stajich J.E."/>
            <person name="Park D.J."/>
            <person name="Whiston E."/>
            <person name="Hung C.-Y."/>
            <person name="McMahan C."/>
            <person name="White J."/>
            <person name="Sykes S."/>
            <person name="Heiman D."/>
            <person name="Young S."/>
            <person name="Zeng Q."/>
            <person name="Abouelleil A."/>
            <person name="Aftuck L."/>
            <person name="Bessette D."/>
            <person name="Brown A."/>
            <person name="FitzGerald M."/>
            <person name="Lui A."/>
            <person name="Macdonald J.P."/>
            <person name="Priest M."/>
            <person name="Orbach M.J."/>
            <person name="Galgiani J.N."/>
            <person name="Kirkland T.N."/>
            <person name="Cole G.T."/>
            <person name="Birren B.W."/>
            <person name="Henn M.R."/>
            <person name="Taylor J.W."/>
            <person name="Rounsley S.D."/>
        </authorList>
    </citation>
    <scope>NUCLEOTIDE SEQUENCE [LARGE SCALE GENOMIC DNA]</scope>
    <source>
        <strain evidence="2">H538.4</strain>
    </source>
</reference>
<dbReference type="VEuPathDB" id="FungiDB:CIHG_04636"/>
<dbReference type="STRING" id="396776.A0A0J8RPU4"/>
<sequence length="197" mass="22024">MFELTQNLIDLYPPVLKQIQSFSSKIPSTTPHMSRRTIDQASLHQLLSCHHRTLDMWDLVFQHLKRSVENGKCNPKATGSPSPCHRLRIGSFVPTTKVPMELVLAIEFQKLLLDCTHDLDESVSSVSKAVDINTTQDAPQSDSLDSWKGRLLSVESRFNLKTSTPHSFPFLFDPISCGLVSPSKVHIPPLARADPVL</sequence>
<evidence type="ECO:0000313" key="2">
    <source>
        <dbReference type="Proteomes" id="UP000054563"/>
    </source>
</evidence>
<dbReference type="EMBL" id="DS016994">
    <property type="protein sequence ID" value="KMU86847.1"/>
    <property type="molecule type" value="Genomic_DNA"/>
</dbReference>
<accession>A0A0J8RPU4</accession>
<protein>
    <submittedName>
        <fullName evidence="1">Uncharacterized protein</fullName>
    </submittedName>
</protein>
<dbReference type="AlphaFoldDB" id="A0A0J8RPU4"/>